<gene>
    <name evidence="1" type="ORF">MHI_LOCUS398842</name>
</gene>
<dbReference type="AlphaFoldDB" id="A0A6V7H364"/>
<proteinExistence type="predicted"/>
<reference evidence="1" key="1">
    <citation type="submission" date="2020-07" db="EMBL/GenBank/DDBJ databases">
        <authorList>
            <person name="Nazaruddin N."/>
        </authorList>
    </citation>
    <scope>NUCLEOTIDE SEQUENCE</scope>
</reference>
<protein>
    <submittedName>
        <fullName evidence="1">Uncharacterized protein</fullName>
    </submittedName>
</protein>
<evidence type="ECO:0000313" key="1">
    <source>
        <dbReference type="EMBL" id="CAD1473562.1"/>
    </source>
</evidence>
<feature type="non-terminal residue" evidence="1">
    <location>
        <position position="1"/>
    </location>
</feature>
<name>A0A6V7H364_9HYME</name>
<dbReference type="EMBL" id="CAJDYZ010006654">
    <property type="protein sequence ID" value="CAD1473562.1"/>
    <property type="molecule type" value="Genomic_DNA"/>
</dbReference>
<sequence length="127" mass="14165">DPRLTGRSTQVQGPTTVYLAGRSGCAFQFLKISGVVDQRVSLCLCPTIHEILPFRGIREPLDPFLFLAIKLHLSPSCGVDLNHTDRSSGRSLVLGRFPPLVASEEYSRETRTSGWRSRRYPSALTDY</sequence>
<feature type="non-terminal residue" evidence="1">
    <location>
        <position position="127"/>
    </location>
</feature>
<dbReference type="Proteomes" id="UP000752696">
    <property type="component" value="Unassembled WGS sequence"/>
</dbReference>
<keyword evidence="2" id="KW-1185">Reference proteome</keyword>
<evidence type="ECO:0000313" key="2">
    <source>
        <dbReference type="Proteomes" id="UP000752696"/>
    </source>
</evidence>
<organism evidence="1 2">
    <name type="scientific">Heterotrigona itama</name>
    <dbReference type="NCBI Taxonomy" id="395501"/>
    <lineage>
        <taxon>Eukaryota</taxon>
        <taxon>Metazoa</taxon>
        <taxon>Ecdysozoa</taxon>
        <taxon>Arthropoda</taxon>
        <taxon>Hexapoda</taxon>
        <taxon>Insecta</taxon>
        <taxon>Pterygota</taxon>
        <taxon>Neoptera</taxon>
        <taxon>Endopterygota</taxon>
        <taxon>Hymenoptera</taxon>
        <taxon>Apocrita</taxon>
        <taxon>Aculeata</taxon>
        <taxon>Apoidea</taxon>
        <taxon>Anthophila</taxon>
        <taxon>Apidae</taxon>
        <taxon>Heterotrigona</taxon>
    </lineage>
</organism>
<accession>A0A6V7H364</accession>
<comment type="caution">
    <text evidence="1">The sequence shown here is derived from an EMBL/GenBank/DDBJ whole genome shotgun (WGS) entry which is preliminary data.</text>
</comment>